<protein>
    <submittedName>
        <fullName evidence="3">N-acetylmuramoyl-l-alanine amidase I</fullName>
    </submittedName>
</protein>
<evidence type="ECO:0000313" key="4">
    <source>
        <dbReference type="Proteomes" id="UP000095746"/>
    </source>
</evidence>
<evidence type="ECO:0000259" key="2">
    <source>
        <dbReference type="SMART" id="SM00646"/>
    </source>
</evidence>
<dbReference type="GO" id="GO:0008745">
    <property type="term" value="F:N-acetylmuramoyl-L-alanine amidase activity"/>
    <property type="evidence" value="ECO:0007669"/>
    <property type="project" value="InterPro"/>
</dbReference>
<dbReference type="PANTHER" id="PTHR30404:SF0">
    <property type="entry name" value="N-ACETYLMURAMOYL-L-ALANINE AMIDASE AMIC"/>
    <property type="match status" value="1"/>
</dbReference>
<reference evidence="3 4" key="1">
    <citation type="submission" date="2015-09" db="EMBL/GenBank/DDBJ databases">
        <authorList>
            <consortium name="Pathogen Informatics"/>
        </authorList>
    </citation>
    <scope>NUCLEOTIDE SEQUENCE [LARGE SCALE GENOMIC DNA]</scope>
    <source>
        <strain evidence="3 4">2789STDY5608854</strain>
    </source>
</reference>
<feature type="domain" description="MurNAc-LAA" evidence="2">
    <location>
        <begin position="1"/>
        <end position="113"/>
    </location>
</feature>
<dbReference type="AlphaFoldDB" id="A0A174AVH3"/>
<evidence type="ECO:0000313" key="3">
    <source>
        <dbReference type="EMBL" id="CUN92582.1"/>
    </source>
</evidence>
<dbReference type="CDD" id="cd02696">
    <property type="entry name" value="MurNAc-LAA"/>
    <property type="match status" value="1"/>
</dbReference>
<dbReference type="Pfam" id="PF01520">
    <property type="entry name" value="Amidase_3"/>
    <property type="match status" value="1"/>
</dbReference>
<dbReference type="SMART" id="SM00646">
    <property type="entry name" value="Ami_3"/>
    <property type="match status" value="1"/>
</dbReference>
<keyword evidence="1" id="KW-0378">Hydrolase</keyword>
<proteinExistence type="predicted"/>
<sequence length="135" mass="14703">MARIEETEHAVLLSVHQNTFPDGKYHGAQVFYSNGELSQPLAQLTQETLRAALDPGNTREAKPIPDSVYLMNHITCPAILVECGFLSNAEEDLLLQSGAYQTKLASALAASWLQWLDEEGRGEGFSLQKGGVASE</sequence>
<name>A0A174AVH3_FLAPL</name>
<accession>A0A174AVH3</accession>
<dbReference type="Gene3D" id="3.40.630.40">
    <property type="entry name" value="Zn-dependent exopeptidases"/>
    <property type="match status" value="1"/>
</dbReference>
<dbReference type="EMBL" id="CYZT01000026">
    <property type="protein sequence ID" value="CUN92582.1"/>
    <property type="molecule type" value="Genomic_DNA"/>
</dbReference>
<dbReference type="PANTHER" id="PTHR30404">
    <property type="entry name" value="N-ACETYLMURAMOYL-L-ALANINE AMIDASE"/>
    <property type="match status" value="1"/>
</dbReference>
<gene>
    <name evidence="3" type="ORF">ERS852411_00697</name>
</gene>
<evidence type="ECO:0000256" key="1">
    <source>
        <dbReference type="ARBA" id="ARBA00022801"/>
    </source>
</evidence>
<dbReference type="SUPFAM" id="SSF53187">
    <property type="entry name" value="Zn-dependent exopeptidases"/>
    <property type="match status" value="1"/>
</dbReference>
<dbReference type="Proteomes" id="UP000095746">
    <property type="component" value="Unassembled WGS sequence"/>
</dbReference>
<dbReference type="InterPro" id="IPR050695">
    <property type="entry name" value="N-acetylmuramoyl_amidase_3"/>
</dbReference>
<dbReference type="InterPro" id="IPR002508">
    <property type="entry name" value="MurNAc-LAA_cat"/>
</dbReference>
<dbReference type="GO" id="GO:0030288">
    <property type="term" value="C:outer membrane-bounded periplasmic space"/>
    <property type="evidence" value="ECO:0007669"/>
    <property type="project" value="TreeGrafter"/>
</dbReference>
<organism evidence="3 4">
    <name type="scientific">Flavonifractor plautii</name>
    <name type="common">Fusobacterium plautii</name>
    <dbReference type="NCBI Taxonomy" id="292800"/>
    <lineage>
        <taxon>Bacteria</taxon>
        <taxon>Bacillati</taxon>
        <taxon>Bacillota</taxon>
        <taxon>Clostridia</taxon>
        <taxon>Eubacteriales</taxon>
        <taxon>Oscillospiraceae</taxon>
        <taxon>Flavonifractor</taxon>
    </lineage>
</organism>
<dbReference type="GO" id="GO:0009253">
    <property type="term" value="P:peptidoglycan catabolic process"/>
    <property type="evidence" value="ECO:0007669"/>
    <property type="project" value="InterPro"/>
</dbReference>